<keyword evidence="3 8" id="KW-0444">Lipid biosynthesis</keyword>
<feature type="binding site" evidence="11">
    <location>
        <begin position="17"/>
        <end position="18"/>
    </location>
    <ligand>
        <name>NAD(+)</name>
        <dbReference type="ChEBI" id="CHEBI:57540"/>
    </ligand>
</feature>
<evidence type="ECO:0000256" key="9">
    <source>
        <dbReference type="PIRSR" id="PIRSR000094-1"/>
    </source>
</evidence>
<feature type="binding site" evidence="11">
    <location>
        <position position="92"/>
    </location>
    <ligand>
        <name>NAD(+)</name>
        <dbReference type="ChEBI" id="CHEBI:57540"/>
    </ligand>
</feature>
<evidence type="ECO:0000256" key="4">
    <source>
        <dbReference type="ARBA" id="ARBA00022832"/>
    </source>
</evidence>
<evidence type="ECO:0000256" key="11">
    <source>
        <dbReference type="PIRSR" id="PIRSR000094-3"/>
    </source>
</evidence>
<comment type="pathway">
    <text evidence="1">Lipid metabolism.</text>
</comment>
<keyword evidence="6" id="KW-0443">Lipid metabolism</keyword>
<dbReference type="InterPro" id="IPR036291">
    <property type="entry name" value="NAD(P)-bd_dom_sf"/>
</dbReference>
<dbReference type="PANTHER" id="PTHR43159">
    <property type="entry name" value="ENOYL-[ACYL-CARRIER-PROTEIN] REDUCTASE"/>
    <property type="match status" value="1"/>
</dbReference>
<keyword evidence="4" id="KW-0276">Fatty acid metabolism</keyword>
<gene>
    <name evidence="12" type="ORF">CSTERLE_04335</name>
</gene>
<dbReference type="InterPro" id="IPR014358">
    <property type="entry name" value="Enoyl-ACP_Rdtase_NADH"/>
</dbReference>
<evidence type="ECO:0000256" key="1">
    <source>
        <dbReference type="ARBA" id="ARBA00005189"/>
    </source>
</evidence>
<organism evidence="12 13">
    <name type="scientific">Thermoclostridium stercorarium subsp. leptospartum DSM 9219</name>
    <dbReference type="NCBI Taxonomy" id="1346611"/>
    <lineage>
        <taxon>Bacteria</taxon>
        <taxon>Bacillati</taxon>
        <taxon>Bacillota</taxon>
        <taxon>Clostridia</taxon>
        <taxon>Eubacteriales</taxon>
        <taxon>Oscillospiraceae</taxon>
        <taxon>Thermoclostridium</taxon>
    </lineage>
</organism>
<feature type="binding site" evidence="10">
    <location>
        <position position="95"/>
    </location>
    <ligand>
        <name>substrate</name>
    </ligand>
</feature>
<evidence type="ECO:0000256" key="6">
    <source>
        <dbReference type="ARBA" id="ARBA00023098"/>
    </source>
</evidence>
<dbReference type="RefSeq" id="WP_065820637.1">
    <property type="nucleotide sequence ID" value="NZ_CP014673.1"/>
</dbReference>
<evidence type="ECO:0000313" key="13">
    <source>
        <dbReference type="Proteomes" id="UP000092931"/>
    </source>
</evidence>
<dbReference type="EMBL" id="CP014673">
    <property type="protein sequence ID" value="ANX00864.1"/>
    <property type="molecule type" value="Genomic_DNA"/>
</dbReference>
<dbReference type="EC" id="1.3.1.9" evidence="8"/>
<feature type="active site" description="Proton acceptor" evidence="9">
    <location>
        <position position="155"/>
    </location>
</feature>
<dbReference type="InterPro" id="IPR002347">
    <property type="entry name" value="SDR_fam"/>
</dbReference>
<dbReference type="Pfam" id="PF13561">
    <property type="entry name" value="adh_short_C2"/>
    <property type="match status" value="1"/>
</dbReference>
<dbReference type="CDD" id="cd05372">
    <property type="entry name" value="ENR_SDR"/>
    <property type="match status" value="1"/>
</dbReference>
<sequence>MLRNKNILIMGVRNKWSIAWGITMSCLEQDANVILTYRGEREKEAIEKLIEGDYASKIRIYPCDVSSDDEIKALFDQVAKDYGILHGLVHSVAFANTEDLRGAFIDTSREGFLLAMNISAYSLVAVSRFARELMKEGGSIVTLTYNGANRVVPGYNVMGVAKAALESCVRYLAADLGPQNIRVNAISAGPVKTVSAMGIQNFGNVLEVVEQRAPLKRNVTQKEIGDTAVCLLSEYTAGTTGQIIYVDSGFSIMGM</sequence>
<dbReference type="PRINTS" id="PR00081">
    <property type="entry name" value="GDHRDH"/>
</dbReference>
<feature type="binding site" evidence="11">
    <location>
        <begin position="191"/>
        <end position="195"/>
    </location>
    <ligand>
        <name>NAD(+)</name>
        <dbReference type="ChEBI" id="CHEBI:57540"/>
    </ligand>
</feature>
<feature type="binding site" evidence="11">
    <location>
        <position position="162"/>
    </location>
    <ligand>
        <name>NAD(+)</name>
        <dbReference type="ChEBI" id="CHEBI:57540"/>
    </ligand>
</feature>
<feature type="active site" description="Proton acceptor" evidence="9">
    <location>
        <position position="145"/>
    </location>
</feature>
<protein>
    <recommendedName>
        <fullName evidence="8">Enoyl-[acyl-carrier-protein] reductase [NADH]</fullName>
        <ecNumber evidence="8">1.3.1.9</ecNumber>
    </recommendedName>
</protein>
<name>A0A1B1YJE3_THEST</name>
<dbReference type="PIRSF" id="PIRSF000094">
    <property type="entry name" value="Enoyl-ACP_rdct"/>
    <property type="match status" value="1"/>
</dbReference>
<accession>A0A1B1YJE3</accession>
<dbReference type="PROSITE" id="PS51257">
    <property type="entry name" value="PROKAR_LIPOPROTEIN"/>
    <property type="match status" value="1"/>
</dbReference>
<evidence type="ECO:0000256" key="5">
    <source>
        <dbReference type="ARBA" id="ARBA00023002"/>
    </source>
</evidence>
<dbReference type="AlphaFoldDB" id="A0A1B1YJE3"/>
<keyword evidence="7 8" id="KW-0275">Fatty acid biosynthesis</keyword>
<dbReference type="PANTHER" id="PTHR43159:SF2">
    <property type="entry name" value="ENOYL-[ACYL-CARRIER-PROTEIN] REDUCTASE [NADH], CHLOROPLASTIC"/>
    <property type="match status" value="1"/>
</dbReference>
<feature type="binding site" evidence="11">
    <location>
        <position position="11"/>
    </location>
    <ligand>
        <name>NAD(+)</name>
        <dbReference type="ChEBI" id="CHEBI:57540"/>
    </ligand>
</feature>
<evidence type="ECO:0000256" key="8">
    <source>
        <dbReference type="PIRNR" id="PIRNR000094"/>
    </source>
</evidence>
<reference evidence="12 13" key="1">
    <citation type="submission" date="2016-02" db="EMBL/GenBank/DDBJ databases">
        <title>Comparison of Clostridium stercorarium subspecies using comparative genomics and transcriptomics.</title>
        <authorList>
            <person name="Schellenberg J."/>
            <person name="Thallinger G."/>
            <person name="Levin D.B."/>
            <person name="Zhang X."/>
            <person name="Alvare G."/>
            <person name="Fristensky B."/>
            <person name="Sparling R."/>
        </authorList>
    </citation>
    <scope>NUCLEOTIDE SEQUENCE [LARGE SCALE GENOMIC DNA]</scope>
    <source>
        <strain evidence="12 13">DSM 9219</strain>
    </source>
</reference>
<comment type="similarity">
    <text evidence="2 8">Belongs to the short-chain dehydrogenases/reductases (SDR) family. FabI subfamily.</text>
</comment>
<evidence type="ECO:0000313" key="12">
    <source>
        <dbReference type="EMBL" id="ANX00864.1"/>
    </source>
</evidence>
<dbReference type="Proteomes" id="UP000092931">
    <property type="component" value="Chromosome"/>
</dbReference>
<dbReference type="SUPFAM" id="SSF51735">
    <property type="entry name" value="NAD(P)-binding Rossmann-fold domains"/>
    <property type="match status" value="1"/>
</dbReference>
<dbReference type="GO" id="GO:0004318">
    <property type="term" value="F:enoyl-[acyl-carrier-protein] reductase (NADH) activity"/>
    <property type="evidence" value="ECO:0007669"/>
    <property type="project" value="UniProtKB-EC"/>
</dbReference>
<keyword evidence="5 8" id="KW-0560">Oxidoreductase</keyword>
<evidence type="ECO:0000256" key="10">
    <source>
        <dbReference type="PIRSR" id="PIRSR000094-2"/>
    </source>
</evidence>
<dbReference type="Gene3D" id="3.40.50.720">
    <property type="entry name" value="NAD(P)-binding Rossmann-like Domain"/>
    <property type="match status" value="1"/>
</dbReference>
<evidence type="ECO:0000256" key="3">
    <source>
        <dbReference type="ARBA" id="ARBA00022516"/>
    </source>
</evidence>
<dbReference type="Gene3D" id="1.10.8.400">
    <property type="entry name" value="Enoyl acyl carrier protein reductase"/>
    <property type="match status" value="1"/>
</dbReference>
<comment type="catalytic activity">
    <reaction evidence="8">
        <text>a 2,3-saturated acyl-[ACP] + NAD(+) = a (2E)-enoyl-[ACP] + NADH + H(+)</text>
        <dbReference type="Rhea" id="RHEA:10240"/>
        <dbReference type="Rhea" id="RHEA-COMP:9925"/>
        <dbReference type="Rhea" id="RHEA-COMP:9926"/>
        <dbReference type="ChEBI" id="CHEBI:15378"/>
        <dbReference type="ChEBI" id="CHEBI:57540"/>
        <dbReference type="ChEBI" id="CHEBI:57945"/>
        <dbReference type="ChEBI" id="CHEBI:78784"/>
        <dbReference type="ChEBI" id="CHEBI:78785"/>
        <dbReference type="EC" id="1.3.1.9"/>
    </reaction>
</comment>
<evidence type="ECO:0000256" key="2">
    <source>
        <dbReference type="ARBA" id="ARBA00009233"/>
    </source>
</evidence>
<feature type="binding site" evidence="11">
    <location>
        <begin position="64"/>
        <end position="65"/>
    </location>
    <ligand>
        <name>NAD(+)</name>
        <dbReference type="ChEBI" id="CHEBI:57540"/>
    </ligand>
</feature>
<keyword evidence="8 11" id="KW-0520">NAD</keyword>
<dbReference type="GO" id="GO:0006633">
    <property type="term" value="P:fatty acid biosynthetic process"/>
    <property type="evidence" value="ECO:0007669"/>
    <property type="project" value="UniProtKB-KW"/>
</dbReference>
<evidence type="ECO:0000256" key="7">
    <source>
        <dbReference type="ARBA" id="ARBA00023160"/>
    </source>
</evidence>
<proteinExistence type="inferred from homology"/>